<comment type="subcellular location">
    <subcellularLocation>
        <location evidence="1">Membrane</location>
        <topology evidence="1">Multi-pass membrane protein</topology>
    </subcellularLocation>
</comment>
<dbReference type="EMBL" id="AP018203">
    <property type="protein sequence ID" value="BAY54700.1"/>
    <property type="molecule type" value="Genomic_DNA"/>
</dbReference>
<protein>
    <submittedName>
        <fullName evidence="5">Uncharacterized protein</fullName>
    </submittedName>
</protein>
<dbReference type="SUPFAM" id="SSF53474">
    <property type="entry name" value="alpha/beta-Hydrolases"/>
    <property type="match status" value="1"/>
</dbReference>
<dbReference type="InterPro" id="IPR007941">
    <property type="entry name" value="DUF726"/>
</dbReference>
<dbReference type="AlphaFoldDB" id="A0A1Z4JDB5"/>
<dbReference type="Gene3D" id="3.40.50.1820">
    <property type="entry name" value="alpha/beta hydrolase"/>
    <property type="match status" value="1"/>
</dbReference>
<accession>A0A1Z4JDB5</accession>
<evidence type="ECO:0000256" key="1">
    <source>
        <dbReference type="ARBA" id="ARBA00004141"/>
    </source>
</evidence>
<dbReference type="Proteomes" id="UP000217895">
    <property type="component" value="Chromosome"/>
</dbReference>
<keyword evidence="6" id="KW-1185">Reference proteome</keyword>
<proteinExistence type="predicted"/>
<evidence type="ECO:0000313" key="6">
    <source>
        <dbReference type="Proteomes" id="UP000217895"/>
    </source>
</evidence>
<dbReference type="PANTHER" id="PTHR17920:SF3">
    <property type="entry name" value="TRANSMEMBRANE AND COILED-COIL DOMAIN-CONTAINING PROTEIN 4"/>
    <property type="match status" value="1"/>
</dbReference>
<dbReference type="InterPro" id="IPR029058">
    <property type="entry name" value="AB_hydrolase_fold"/>
</dbReference>
<sequence>MDAQLRLIARPTYSRRAIVFIHGGWCQDWGKDKEDLKDLTNSLRRAGWEDSIYQLWWDSSENPWSNFYKIGKIMDRAKQVGSNSFSSLVSSGITEQEVSILAYSFGARVAYYALESWAGQRNLGDVILLGGAIKRDKSKNWGYAASKLNGHLFNIHNKRDPMLQIFHQCQGGISPCGRKPIKEKHSRIENIDASDIGMHHSLRRYLEYLPSFTR</sequence>
<evidence type="ECO:0000313" key="5">
    <source>
        <dbReference type="EMBL" id="BAY54700.1"/>
    </source>
</evidence>
<evidence type="ECO:0000256" key="2">
    <source>
        <dbReference type="ARBA" id="ARBA00022692"/>
    </source>
</evidence>
<organism evidence="5 6">
    <name type="scientific">Leptolyngbya boryana NIES-2135</name>
    <dbReference type="NCBI Taxonomy" id="1973484"/>
    <lineage>
        <taxon>Bacteria</taxon>
        <taxon>Bacillati</taxon>
        <taxon>Cyanobacteriota</taxon>
        <taxon>Cyanophyceae</taxon>
        <taxon>Leptolyngbyales</taxon>
        <taxon>Leptolyngbyaceae</taxon>
        <taxon>Leptolyngbya group</taxon>
        <taxon>Leptolyngbya</taxon>
    </lineage>
</organism>
<keyword evidence="2" id="KW-0812">Transmembrane</keyword>
<dbReference type="Pfam" id="PF05277">
    <property type="entry name" value="DUF726"/>
    <property type="match status" value="1"/>
</dbReference>
<keyword evidence="4" id="KW-0472">Membrane</keyword>
<dbReference type="PANTHER" id="PTHR17920">
    <property type="entry name" value="TRANSMEMBRANE AND COILED-COIL DOMAIN-CONTAINING PROTEIN 4 TMCO4"/>
    <property type="match status" value="1"/>
</dbReference>
<keyword evidence="3" id="KW-1133">Transmembrane helix</keyword>
<evidence type="ECO:0000256" key="3">
    <source>
        <dbReference type="ARBA" id="ARBA00022989"/>
    </source>
</evidence>
<gene>
    <name evidence="5" type="ORF">NIES2135_15180</name>
</gene>
<evidence type="ECO:0000256" key="4">
    <source>
        <dbReference type="ARBA" id="ARBA00023136"/>
    </source>
</evidence>
<dbReference type="GO" id="GO:0016020">
    <property type="term" value="C:membrane"/>
    <property type="evidence" value="ECO:0007669"/>
    <property type="project" value="UniProtKB-SubCell"/>
</dbReference>
<reference evidence="5 6" key="1">
    <citation type="submission" date="2017-06" db="EMBL/GenBank/DDBJ databases">
        <title>Genome sequencing of cyanobaciteial culture collection at National Institute for Environmental Studies (NIES).</title>
        <authorList>
            <person name="Hirose Y."/>
            <person name="Shimura Y."/>
            <person name="Fujisawa T."/>
            <person name="Nakamura Y."/>
            <person name="Kawachi M."/>
        </authorList>
    </citation>
    <scope>NUCLEOTIDE SEQUENCE [LARGE SCALE GENOMIC DNA]</scope>
    <source>
        <strain evidence="5 6">NIES-2135</strain>
    </source>
</reference>
<name>A0A1Z4JDB5_LEPBY</name>